<reference evidence="3" key="1">
    <citation type="journal article" date="2025" name="Foods">
        <title>Unveiling the Microbial Signatures of Arabica Coffee Cherries: Insights into Ripeness Specific Diversity, Functional Traits, and Implications for Quality and Safety.</title>
        <authorList>
            <consortium name="RefSeq"/>
            <person name="Tenea G.N."/>
            <person name="Cifuentes V."/>
            <person name="Reyes P."/>
            <person name="Cevallos-Vallejos M."/>
        </authorList>
    </citation>
    <scope>NUCLEOTIDE SEQUENCE [LARGE SCALE GENOMIC DNA]</scope>
</reference>
<keyword evidence="1" id="KW-0812">Transmembrane</keyword>
<dbReference type="Proteomes" id="UP001652660">
    <property type="component" value="Chromosome 2e"/>
</dbReference>
<dbReference type="OrthoDB" id="1277691at2759"/>
<sequence length="194" mass="20934">MVIGLCIGVSLAPVVDLLGTIGEGKNTVFNGALNVGPLIGPLIAMDKAAAGLLKGAPDGSLINSLIPADERDVLLAISGAAAIFLCFGVVTKDRRDRLEMYVFGVTPSAAMLCAGSVTFQMNYKFLWLIGYVVAYSQEIVVRARRGDNYYTQHCVAFFLDIIPFTFHLGRITLRKLASELRNLYTCLLNLAQGD</sequence>
<evidence type="ECO:0000313" key="4">
    <source>
        <dbReference type="RefSeq" id="XP_027108926.2"/>
    </source>
</evidence>
<feature type="signal peptide" evidence="2">
    <location>
        <begin position="1"/>
        <end position="17"/>
    </location>
</feature>
<feature type="chain" id="PRO_5046686558" evidence="2">
    <location>
        <begin position="18"/>
        <end position="194"/>
    </location>
</feature>
<keyword evidence="3" id="KW-1185">Reference proteome</keyword>
<organism evidence="3 4">
    <name type="scientific">Coffea arabica</name>
    <name type="common">Arabian coffee</name>
    <dbReference type="NCBI Taxonomy" id="13443"/>
    <lineage>
        <taxon>Eukaryota</taxon>
        <taxon>Viridiplantae</taxon>
        <taxon>Streptophyta</taxon>
        <taxon>Embryophyta</taxon>
        <taxon>Tracheophyta</taxon>
        <taxon>Spermatophyta</taxon>
        <taxon>Magnoliopsida</taxon>
        <taxon>eudicotyledons</taxon>
        <taxon>Gunneridae</taxon>
        <taxon>Pentapetalae</taxon>
        <taxon>asterids</taxon>
        <taxon>lamiids</taxon>
        <taxon>Gentianales</taxon>
        <taxon>Rubiaceae</taxon>
        <taxon>Ixoroideae</taxon>
        <taxon>Gardenieae complex</taxon>
        <taxon>Bertiereae - Coffeeae clade</taxon>
        <taxon>Coffeeae</taxon>
        <taxon>Coffea</taxon>
    </lineage>
</organism>
<dbReference type="RefSeq" id="XP_027108926.2">
    <property type="nucleotide sequence ID" value="XM_027253125.2"/>
</dbReference>
<gene>
    <name evidence="4" type="primary">LOC113728761</name>
</gene>
<keyword evidence="1" id="KW-0472">Membrane</keyword>
<proteinExistence type="predicted"/>
<dbReference type="AlphaFoldDB" id="A0A6P6W2Z0"/>
<protein>
    <submittedName>
        <fullName evidence="4">Bax inhibitor 1-like isoform X2</fullName>
    </submittedName>
</protein>
<reference evidence="4" key="2">
    <citation type="submission" date="2025-08" db="UniProtKB">
        <authorList>
            <consortium name="RefSeq"/>
        </authorList>
    </citation>
    <scope>IDENTIFICATION</scope>
    <source>
        <tissue evidence="4">Leaves</tissue>
    </source>
</reference>
<feature type="transmembrane region" description="Helical" evidence="1">
    <location>
        <begin position="73"/>
        <end position="91"/>
    </location>
</feature>
<dbReference type="GeneID" id="113728761"/>
<evidence type="ECO:0000256" key="1">
    <source>
        <dbReference type="SAM" id="Phobius"/>
    </source>
</evidence>
<evidence type="ECO:0000313" key="3">
    <source>
        <dbReference type="Proteomes" id="UP001652660"/>
    </source>
</evidence>
<keyword evidence="1" id="KW-1133">Transmembrane helix</keyword>
<keyword evidence="2" id="KW-0732">Signal</keyword>
<name>A0A6P6W2Z0_COFAR</name>
<feature type="transmembrane region" description="Helical" evidence="1">
    <location>
        <begin position="155"/>
        <end position="173"/>
    </location>
</feature>
<accession>A0A6P6W2Z0</accession>
<evidence type="ECO:0000256" key="2">
    <source>
        <dbReference type="SAM" id="SignalP"/>
    </source>
</evidence>